<keyword evidence="5" id="KW-0046">Antibiotic resistance</keyword>
<dbReference type="InterPro" id="IPR013525">
    <property type="entry name" value="ABC2_TM"/>
</dbReference>
<feature type="transmembrane region" description="Helical" evidence="6">
    <location>
        <begin position="130"/>
        <end position="158"/>
    </location>
</feature>
<feature type="region of interest" description="Disordered" evidence="7">
    <location>
        <begin position="1"/>
        <end position="31"/>
    </location>
</feature>
<feature type="compositionally biased region" description="Low complexity" evidence="7">
    <location>
        <begin position="1"/>
        <end position="25"/>
    </location>
</feature>
<dbReference type="OrthoDB" id="670210at2"/>
<dbReference type="Proteomes" id="UP000290517">
    <property type="component" value="Unassembled WGS sequence"/>
</dbReference>
<dbReference type="InterPro" id="IPR051784">
    <property type="entry name" value="Nod_factor_ABC_transporter"/>
</dbReference>
<dbReference type="GO" id="GO:0043190">
    <property type="term" value="C:ATP-binding cassette (ABC) transporter complex"/>
    <property type="evidence" value="ECO:0007669"/>
    <property type="project" value="InterPro"/>
</dbReference>
<evidence type="ECO:0000313" key="11">
    <source>
        <dbReference type="Proteomes" id="UP000289805"/>
    </source>
</evidence>
<evidence type="ECO:0000259" key="8">
    <source>
        <dbReference type="PROSITE" id="PS51012"/>
    </source>
</evidence>
<dbReference type="InterPro" id="IPR000412">
    <property type="entry name" value="ABC_2_transport"/>
</dbReference>
<feature type="transmembrane region" description="Helical" evidence="6">
    <location>
        <begin position="164"/>
        <end position="184"/>
    </location>
</feature>
<feature type="transmembrane region" description="Helical" evidence="6">
    <location>
        <begin position="56"/>
        <end position="78"/>
    </location>
</feature>
<dbReference type="GO" id="GO:0140359">
    <property type="term" value="F:ABC-type transporter activity"/>
    <property type="evidence" value="ECO:0007669"/>
    <property type="project" value="InterPro"/>
</dbReference>
<name>A0A4Q1L071_9CELL</name>
<evidence type="ECO:0000256" key="2">
    <source>
        <dbReference type="ARBA" id="ARBA00022692"/>
    </source>
</evidence>
<evidence type="ECO:0000313" key="12">
    <source>
        <dbReference type="Proteomes" id="UP000290517"/>
    </source>
</evidence>
<keyword evidence="6" id="KW-0813">Transport</keyword>
<feature type="domain" description="ABC transmembrane type-2" evidence="8">
    <location>
        <begin position="54"/>
        <end position="278"/>
    </location>
</feature>
<dbReference type="PROSITE" id="PS51012">
    <property type="entry name" value="ABC_TM2"/>
    <property type="match status" value="1"/>
</dbReference>
<protein>
    <recommendedName>
        <fullName evidence="6">Transport permease protein</fullName>
    </recommendedName>
</protein>
<dbReference type="PIRSF" id="PIRSF006648">
    <property type="entry name" value="DrrB"/>
    <property type="match status" value="1"/>
</dbReference>
<keyword evidence="3 6" id="KW-1133">Transmembrane helix</keyword>
<evidence type="ECO:0000256" key="1">
    <source>
        <dbReference type="ARBA" id="ARBA00004141"/>
    </source>
</evidence>
<evidence type="ECO:0000313" key="10">
    <source>
        <dbReference type="EMBL" id="RXR36120.1"/>
    </source>
</evidence>
<evidence type="ECO:0000256" key="4">
    <source>
        <dbReference type="ARBA" id="ARBA00023136"/>
    </source>
</evidence>
<reference evidence="11 12" key="1">
    <citation type="submission" date="2019-01" db="EMBL/GenBank/DDBJ databases">
        <title>Oerskovia turbata Genome sequencing and assembly.</title>
        <authorList>
            <person name="Dou T."/>
        </authorList>
    </citation>
    <scope>NUCLEOTIDE SEQUENCE [LARGE SCALE GENOMIC DNA]</scope>
    <source>
        <strain evidence="10 11">JCM12123</strain>
        <strain evidence="9 12">JCM3160</strain>
    </source>
</reference>
<dbReference type="PANTHER" id="PTHR43229:SF2">
    <property type="entry name" value="NODULATION PROTEIN J"/>
    <property type="match status" value="1"/>
</dbReference>
<dbReference type="RefSeq" id="WP_084689879.1">
    <property type="nucleotide sequence ID" value="NZ_JOFV01000005.1"/>
</dbReference>
<dbReference type="EMBL" id="SDJQ01000005">
    <property type="protein sequence ID" value="RXR36120.1"/>
    <property type="molecule type" value="Genomic_DNA"/>
</dbReference>
<organism evidence="10 11">
    <name type="scientific">Oerskovia turbata</name>
    <dbReference type="NCBI Taxonomy" id="1713"/>
    <lineage>
        <taxon>Bacteria</taxon>
        <taxon>Bacillati</taxon>
        <taxon>Actinomycetota</taxon>
        <taxon>Actinomycetes</taxon>
        <taxon>Micrococcales</taxon>
        <taxon>Cellulomonadaceae</taxon>
        <taxon>Oerskovia</taxon>
    </lineage>
</organism>
<feature type="transmembrane region" description="Helical" evidence="6">
    <location>
        <begin position="253"/>
        <end position="275"/>
    </location>
</feature>
<keyword evidence="6" id="KW-1003">Cell membrane</keyword>
<keyword evidence="12" id="KW-1185">Reference proteome</keyword>
<feature type="transmembrane region" description="Helical" evidence="6">
    <location>
        <begin position="84"/>
        <end position="109"/>
    </location>
</feature>
<evidence type="ECO:0000256" key="6">
    <source>
        <dbReference type="RuleBase" id="RU361157"/>
    </source>
</evidence>
<keyword evidence="4 6" id="KW-0472">Membrane</keyword>
<dbReference type="PANTHER" id="PTHR43229">
    <property type="entry name" value="NODULATION PROTEIN J"/>
    <property type="match status" value="1"/>
</dbReference>
<proteinExistence type="inferred from homology"/>
<dbReference type="InterPro" id="IPR047817">
    <property type="entry name" value="ABC2_TM_bact-type"/>
</dbReference>
<comment type="similarity">
    <text evidence="6">Belongs to the ABC-2 integral membrane protein family.</text>
</comment>
<evidence type="ECO:0000256" key="5">
    <source>
        <dbReference type="ARBA" id="ARBA00023251"/>
    </source>
</evidence>
<feature type="transmembrane region" description="Helical" evidence="6">
    <location>
        <begin position="191"/>
        <end position="211"/>
    </location>
</feature>
<evidence type="ECO:0000256" key="3">
    <source>
        <dbReference type="ARBA" id="ARBA00022989"/>
    </source>
</evidence>
<evidence type="ECO:0000313" key="9">
    <source>
        <dbReference type="EMBL" id="RXR27306.1"/>
    </source>
</evidence>
<accession>A0A4Q1L071</accession>
<comment type="caution">
    <text evidence="10">The sequence shown here is derived from an EMBL/GenBank/DDBJ whole genome shotgun (WGS) entry which is preliminary data.</text>
</comment>
<dbReference type="Proteomes" id="UP000289805">
    <property type="component" value="Unassembled WGS sequence"/>
</dbReference>
<keyword evidence="2 6" id="KW-0812">Transmembrane</keyword>
<dbReference type="AlphaFoldDB" id="A0A4Q1L071"/>
<dbReference type="GO" id="GO:0046677">
    <property type="term" value="P:response to antibiotic"/>
    <property type="evidence" value="ECO:0007669"/>
    <property type="project" value="UniProtKB-KW"/>
</dbReference>
<dbReference type="EMBL" id="SDJR01000002">
    <property type="protein sequence ID" value="RXR27306.1"/>
    <property type="molecule type" value="Genomic_DNA"/>
</dbReference>
<gene>
    <name evidence="9" type="ORF">EQW73_02415</name>
    <name evidence="10" type="ORF">EQW78_03345</name>
</gene>
<dbReference type="STRING" id="1713.GCA_000718325_01176"/>
<dbReference type="Pfam" id="PF01061">
    <property type="entry name" value="ABC2_membrane"/>
    <property type="match status" value="1"/>
</dbReference>
<evidence type="ECO:0000256" key="7">
    <source>
        <dbReference type="SAM" id="MobiDB-lite"/>
    </source>
</evidence>
<sequence length="281" mass="29550">MSTTTPETARAARPAPGRRATGAARSTRHSPATALRDVSAMTGRELRRTLRSVDGLVTALMLPVLVMLVFVIVFGGAIEDDGSYVDYVVPGILVLCLGFGSATAALSVAQDMTSGTINRFKTLPIFGPSVLWAHVLASTVRNLVSATLVLLVAVALGFSPGADLGGWVGVAGYLALMVLTFTWLSCLAGLVLSVDAAASFSMFFLFVPYLSSGFVQVETMPTWLHGFAAHQPFTPVIETLRALLSGTSTAGSLVPAIAWLVGMFVVSCALASVLYRRRTAH</sequence>
<comment type="subcellular location">
    <subcellularLocation>
        <location evidence="6">Cell membrane</location>
        <topology evidence="6">Multi-pass membrane protein</topology>
    </subcellularLocation>
    <subcellularLocation>
        <location evidence="1">Membrane</location>
        <topology evidence="1">Multi-pass membrane protein</topology>
    </subcellularLocation>
</comment>